<evidence type="ECO:0000256" key="1">
    <source>
        <dbReference type="ARBA" id="ARBA00009995"/>
    </source>
</evidence>
<protein>
    <submittedName>
        <fullName evidence="5">UDPGT and/or Glyco tran 28 C domain containing protein</fullName>
    </submittedName>
</protein>
<comment type="caution">
    <text evidence="5">The sequence shown here is derived from an EMBL/GenBank/DDBJ whole genome shotgun (WGS) entry which is preliminary data.</text>
</comment>
<dbReference type="EMBL" id="QDEB01032449">
    <property type="protein sequence ID" value="RZC39633.1"/>
    <property type="molecule type" value="Genomic_DNA"/>
</dbReference>
<evidence type="ECO:0000313" key="6">
    <source>
        <dbReference type="Proteomes" id="UP000292052"/>
    </source>
</evidence>
<dbReference type="PANTHER" id="PTHR48043">
    <property type="entry name" value="EG:EG0003.4 PROTEIN-RELATED"/>
    <property type="match status" value="1"/>
</dbReference>
<dbReference type="Gene3D" id="3.40.50.2000">
    <property type="entry name" value="Glycogen Phosphorylase B"/>
    <property type="match status" value="1"/>
</dbReference>
<keyword evidence="3" id="KW-0808">Transferase</keyword>
<dbReference type="STRING" id="1661398.A0A482W4D9"/>
<dbReference type="OrthoDB" id="5835829at2759"/>
<evidence type="ECO:0000256" key="3">
    <source>
        <dbReference type="ARBA" id="ARBA00022679"/>
    </source>
</evidence>
<evidence type="ECO:0000256" key="2">
    <source>
        <dbReference type="ARBA" id="ARBA00022676"/>
    </source>
</evidence>
<proteinExistence type="inferred from homology"/>
<dbReference type="Proteomes" id="UP000292052">
    <property type="component" value="Unassembled WGS sequence"/>
</dbReference>
<organism evidence="5 6">
    <name type="scientific">Asbolus verrucosus</name>
    <name type="common">Desert ironclad beetle</name>
    <dbReference type="NCBI Taxonomy" id="1661398"/>
    <lineage>
        <taxon>Eukaryota</taxon>
        <taxon>Metazoa</taxon>
        <taxon>Ecdysozoa</taxon>
        <taxon>Arthropoda</taxon>
        <taxon>Hexapoda</taxon>
        <taxon>Insecta</taxon>
        <taxon>Pterygota</taxon>
        <taxon>Neoptera</taxon>
        <taxon>Endopterygota</taxon>
        <taxon>Coleoptera</taxon>
        <taxon>Polyphaga</taxon>
        <taxon>Cucujiformia</taxon>
        <taxon>Tenebrionidae</taxon>
        <taxon>Pimeliinae</taxon>
        <taxon>Asbolus</taxon>
    </lineage>
</organism>
<dbReference type="GO" id="GO:0008194">
    <property type="term" value="F:UDP-glycosyltransferase activity"/>
    <property type="evidence" value="ECO:0007669"/>
    <property type="project" value="InterPro"/>
</dbReference>
<keyword evidence="4" id="KW-0472">Membrane</keyword>
<dbReference type="InterPro" id="IPR050271">
    <property type="entry name" value="UDP-glycosyltransferase"/>
</dbReference>
<dbReference type="InterPro" id="IPR002213">
    <property type="entry name" value="UDP_glucos_trans"/>
</dbReference>
<keyword evidence="2" id="KW-0328">Glycosyltransferase</keyword>
<sequence length="191" mass="21542">MQLYSDVFEIVFQFEINFPLQYSYQTCTGAIVAFISHGGLLGTVEAVHCGVPAVVMPQYGDQHTNARALEANGGGVILQLHEANEEKVYDALKTVLEPDFRKGAQELSARFRDRPLPPLETAIYWVEYVARHRGAHHMRTAAVDMPFYKYLLLDVIAFLLLVFGAASALFFYVARAVLKKLFARRDKQKTN</sequence>
<keyword evidence="4" id="KW-0812">Transmembrane</keyword>
<feature type="transmembrane region" description="Helical" evidence="4">
    <location>
        <begin position="155"/>
        <end position="178"/>
    </location>
</feature>
<dbReference type="PANTHER" id="PTHR48043:SF114">
    <property type="entry name" value="IP04436P-RELATED"/>
    <property type="match status" value="1"/>
</dbReference>
<reference evidence="5 6" key="1">
    <citation type="submission" date="2017-03" db="EMBL/GenBank/DDBJ databases">
        <title>Genome of the blue death feigning beetle - Asbolus verrucosus.</title>
        <authorList>
            <person name="Rider S.D."/>
        </authorList>
    </citation>
    <scope>NUCLEOTIDE SEQUENCE [LARGE SCALE GENOMIC DNA]</scope>
    <source>
        <strain evidence="5">Butters</strain>
        <tissue evidence="5">Head and leg muscle</tissue>
    </source>
</reference>
<dbReference type="SUPFAM" id="SSF53756">
    <property type="entry name" value="UDP-Glycosyltransferase/glycogen phosphorylase"/>
    <property type="match status" value="1"/>
</dbReference>
<dbReference type="Pfam" id="PF00201">
    <property type="entry name" value="UDPGT"/>
    <property type="match status" value="1"/>
</dbReference>
<name>A0A482W4D9_ASBVE</name>
<gene>
    <name evidence="5" type="ORF">BDFB_013279</name>
</gene>
<comment type="similarity">
    <text evidence="1">Belongs to the UDP-glycosyltransferase family.</text>
</comment>
<evidence type="ECO:0000313" key="5">
    <source>
        <dbReference type="EMBL" id="RZC39633.1"/>
    </source>
</evidence>
<evidence type="ECO:0000256" key="4">
    <source>
        <dbReference type="SAM" id="Phobius"/>
    </source>
</evidence>
<keyword evidence="6" id="KW-1185">Reference proteome</keyword>
<accession>A0A482W4D9</accession>
<keyword evidence="4" id="KW-1133">Transmembrane helix</keyword>
<dbReference type="AlphaFoldDB" id="A0A482W4D9"/>